<evidence type="ECO:0000256" key="1">
    <source>
        <dbReference type="ARBA" id="ARBA00022658"/>
    </source>
</evidence>
<dbReference type="InterPro" id="IPR009091">
    <property type="entry name" value="RCC1/BLIP-II"/>
</dbReference>
<dbReference type="Pfam" id="PF25390">
    <property type="entry name" value="WD40_RLD"/>
    <property type="match status" value="1"/>
</dbReference>
<keyword evidence="2" id="KW-0677">Repeat</keyword>
<feature type="repeat" description="RCC1" evidence="3">
    <location>
        <begin position="319"/>
        <end position="375"/>
    </location>
</feature>
<evidence type="ECO:0000256" key="3">
    <source>
        <dbReference type="PROSITE-ProRule" id="PRU00235"/>
    </source>
</evidence>
<keyword evidence="1" id="KW-0344">Guanine-nucleotide releasing factor</keyword>
<reference evidence="5 6" key="1">
    <citation type="journal article" date="2023" name="bioRxiv">
        <title>High-quality genome assemblies of four members of thePodospora anserinaspecies complex.</title>
        <authorList>
            <person name="Ament-Velasquez S.L."/>
            <person name="Vogan A.A."/>
            <person name="Wallerman O."/>
            <person name="Hartmann F."/>
            <person name="Gautier V."/>
            <person name="Silar P."/>
            <person name="Giraud T."/>
            <person name="Johannesson H."/>
        </authorList>
    </citation>
    <scope>NUCLEOTIDE SEQUENCE [LARGE SCALE GENOMIC DNA]</scope>
    <source>
        <strain evidence="5 6">CBS 415.72m</strain>
    </source>
</reference>
<evidence type="ECO:0000256" key="2">
    <source>
        <dbReference type="ARBA" id="ARBA00022737"/>
    </source>
</evidence>
<dbReference type="InterPro" id="IPR000408">
    <property type="entry name" value="Reg_chr_condens"/>
</dbReference>
<accession>A0ABR0G3I9</accession>
<comment type="caution">
    <text evidence="5">The sequence shown here is derived from an EMBL/GenBank/DDBJ whole genome shotgun (WGS) entry which is preliminary data.</text>
</comment>
<evidence type="ECO:0000313" key="5">
    <source>
        <dbReference type="EMBL" id="KAK4650294.1"/>
    </source>
</evidence>
<protein>
    <submittedName>
        <fullName evidence="5">Alpha tubulin suppressor</fullName>
    </submittedName>
</protein>
<feature type="domain" description="RCC1-like" evidence="4">
    <location>
        <begin position="32"/>
        <end position="369"/>
    </location>
</feature>
<dbReference type="SUPFAM" id="SSF50985">
    <property type="entry name" value="RCC1/BLIP-II"/>
    <property type="match status" value="1"/>
</dbReference>
<keyword evidence="6" id="KW-1185">Reference proteome</keyword>
<dbReference type="PROSITE" id="PS50012">
    <property type="entry name" value="RCC1_3"/>
    <property type="match status" value="4"/>
</dbReference>
<dbReference type="PANTHER" id="PTHR45982:SF5">
    <property type="entry name" value="RCC DOMAIN-CONTAINING PROTEIN ATS1"/>
    <property type="match status" value="1"/>
</dbReference>
<dbReference type="PRINTS" id="PR00633">
    <property type="entry name" value="RCCNDNSATION"/>
</dbReference>
<dbReference type="PROSITE" id="PS00626">
    <property type="entry name" value="RCC1_2"/>
    <property type="match status" value="1"/>
</dbReference>
<organism evidence="5 6">
    <name type="scientific">Podospora pseudocomata</name>
    <dbReference type="NCBI Taxonomy" id="2093779"/>
    <lineage>
        <taxon>Eukaryota</taxon>
        <taxon>Fungi</taxon>
        <taxon>Dikarya</taxon>
        <taxon>Ascomycota</taxon>
        <taxon>Pezizomycotina</taxon>
        <taxon>Sordariomycetes</taxon>
        <taxon>Sordariomycetidae</taxon>
        <taxon>Sordariales</taxon>
        <taxon>Podosporaceae</taxon>
        <taxon>Podospora</taxon>
    </lineage>
</organism>
<dbReference type="EMBL" id="JAFFHA010000009">
    <property type="protein sequence ID" value="KAK4650294.1"/>
    <property type="molecule type" value="Genomic_DNA"/>
</dbReference>
<feature type="repeat" description="RCC1" evidence="3">
    <location>
        <begin position="30"/>
        <end position="86"/>
    </location>
</feature>
<dbReference type="Gene3D" id="2.130.10.30">
    <property type="entry name" value="Regulator of chromosome condensation 1/beta-lactamase-inhibitor protein II"/>
    <property type="match status" value="2"/>
</dbReference>
<name>A0ABR0G3I9_9PEZI</name>
<evidence type="ECO:0000313" key="6">
    <source>
        <dbReference type="Proteomes" id="UP001323405"/>
    </source>
</evidence>
<dbReference type="InterPro" id="IPR051553">
    <property type="entry name" value="Ran_GTPase-activating"/>
</dbReference>
<evidence type="ECO:0000259" key="4">
    <source>
        <dbReference type="Pfam" id="PF25390"/>
    </source>
</evidence>
<dbReference type="Proteomes" id="UP001323405">
    <property type="component" value="Unassembled WGS sequence"/>
</dbReference>
<proteinExistence type="predicted"/>
<dbReference type="InterPro" id="IPR058923">
    <property type="entry name" value="RCC1-like_dom"/>
</dbReference>
<dbReference type="PANTHER" id="PTHR45982">
    <property type="entry name" value="REGULATOR OF CHROMOSOME CONDENSATION"/>
    <property type="match status" value="1"/>
</dbReference>
<gene>
    <name evidence="5" type="primary">ATS1</name>
    <name evidence="5" type="ORF">QC762_706140</name>
</gene>
<sequence length="377" mass="39930">MTRPWSSGLSFPRHHHLHSPYQSTTSLEMTTLLSFGSNGSGQLGLSHQEDVSSPSLVFIPHPSSTLPSSVAQIAAGGNHTLLLLTNNQVLYSGDSHNNNKITPTFTPPPLPTPPPTPIRSISATWSASQIATPSQIWVHGHGTKGELALGSGITLATSFQPIPNFPPSNTTIVSISASMSHAVAVLNNGQVYGWGAGRKGQLGPEPSPAVSSPRLVSCPFPVVKALCGKEFTLLLGPPQTGEFLVIGSDKFGIKSNAPSDLKGWKDAGASWGSVILLKEDGSLISWGRDDHQQLAPSDIGPVEKIAVGSEHALALTRDGKVLAWGWGEHGNCGSLEENNKERANVIQIPDEYNLEDQEVTALGAGCATSWIAFEKRR</sequence>
<dbReference type="GeneID" id="87913372"/>
<feature type="repeat" description="RCC1" evidence="3">
    <location>
        <begin position="281"/>
        <end position="318"/>
    </location>
</feature>
<dbReference type="RefSeq" id="XP_062739269.1">
    <property type="nucleotide sequence ID" value="XM_062893465.1"/>
</dbReference>
<feature type="repeat" description="RCC1" evidence="3">
    <location>
        <begin position="189"/>
        <end position="238"/>
    </location>
</feature>